<dbReference type="SUPFAM" id="SSF52266">
    <property type="entry name" value="SGNH hydrolase"/>
    <property type="match status" value="1"/>
</dbReference>
<keyword evidence="4" id="KW-0325">Glycoprotein</keyword>
<gene>
    <name evidence="7" type="primary">LOC115747460</name>
</gene>
<dbReference type="AlphaFoldDB" id="A0A8B8PYZ7"/>
<comment type="similarity">
    <text evidence="1">Belongs to the 'GDSL' lipolytic enzyme family.</text>
</comment>
<dbReference type="Gene3D" id="3.40.50.1110">
    <property type="entry name" value="SGNH hydrolase"/>
    <property type="match status" value="1"/>
</dbReference>
<dbReference type="GeneID" id="115747460"/>
<dbReference type="RefSeq" id="XP_030539503.2">
    <property type="nucleotide sequence ID" value="XM_030683643.2"/>
</dbReference>
<keyword evidence="2 5" id="KW-0732">Signal</keyword>
<dbReference type="InterPro" id="IPR036514">
    <property type="entry name" value="SGNH_hydro_sf"/>
</dbReference>
<keyword evidence="3" id="KW-0378">Hydrolase</keyword>
<evidence type="ECO:0000313" key="6">
    <source>
        <dbReference type="Proteomes" id="UP000827889"/>
    </source>
</evidence>
<dbReference type="Pfam" id="PF00657">
    <property type="entry name" value="Lipase_GDSL"/>
    <property type="match status" value="1"/>
</dbReference>
<reference evidence="7" key="1">
    <citation type="submission" date="2025-08" db="UniProtKB">
        <authorList>
            <consortium name="RefSeq"/>
        </authorList>
    </citation>
    <scope>IDENTIFICATION</scope>
    <source>
        <tissue evidence="7">Leaf</tissue>
    </source>
</reference>
<feature type="signal peptide" evidence="5">
    <location>
        <begin position="1"/>
        <end position="39"/>
    </location>
</feature>
<evidence type="ECO:0000256" key="1">
    <source>
        <dbReference type="ARBA" id="ARBA00008668"/>
    </source>
</evidence>
<dbReference type="PANTHER" id="PTHR22835:SF677">
    <property type="entry name" value="ACETYLAJMALAN ESTERASE-LIKE"/>
    <property type="match status" value="1"/>
</dbReference>
<name>A0A8B8PYZ7_9MYRT</name>
<dbReference type="InterPro" id="IPR001087">
    <property type="entry name" value="GDSL"/>
</dbReference>
<keyword evidence="6" id="KW-1185">Reference proteome</keyword>
<dbReference type="GO" id="GO:0016788">
    <property type="term" value="F:hydrolase activity, acting on ester bonds"/>
    <property type="evidence" value="ECO:0007669"/>
    <property type="project" value="InterPro"/>
</dbReference>
<dbReference type="InterPro" id="IPR035669">
    <property type="entry name" value="SGNH_plant_lipase-like"/>
</dbReference>
<evidence type="ECO:0000256" key="2">
    <source>
        <dbReference type="ARBA" id="ARBA00022729"/>
    </source>
</evidence>
<dbReference type="KEGG" id="rarg:115747460"/>
<dbReference type="CDD" id="cd01837">
    <property type="entry name" value="SGNH_plant_lipase_like"/>
    <property type="match status" value="1"/>
</dbReference>
<protein>
    <submittedName>
        <fullName evidence="7">Acetylajmalan esterase-like</fullName>
    </submittedName>
</protein>
<sequence length="386" mass="42406">MQEQALRSITMTMSSKITLRFLLLAFASSLLFSTGRVHGRAARPCRIDAIYQFGDSTSDTGNLIRIVGPNGFGAQAARLPYGETLGKPTGRFSDGRLIVDYFAMALGLPLVNPSLGKNLSFEHGVNFAVAGSTVLNSSFYAARNVTVPASDVPLRLQLNWFRSYLNSTCGSQDECGKNLKRSLVIVGEMGSNDFLYSFLQGKSIPEVMTYVPPLVEETITVTRELIKLGASKVVVFGDFAIGCSPIYLTSFKSNDSNAYDDEGCLKAYNAFSQFRNTNVQVALAKLRREFPHATILYGDYYNGYEYVLRRASYLGFDPKSALKACCGTGGSYNFNFTRMCGSTGITACPNPNEFISWDGVHLTQAAHRRITEYNINKIFPELSCAT</sequence>
<organism evidence="6 7">
    <name type="scientific">Rhodamnia argentea</name>
    <dbReference type="NCBI Taxonomy" id="178133"/>
    <lineage>
        <taxon>Eukaryota</taxon>
        <taxon>Viridiplantae</taxon>
        <taxon>Streptophyta</taxon>
        <taxon>Embryophyta</taxon>
        <taxon>Tracheophyta</taxon>
        <taxon>Spermatophyta</taxon>
        <taxon>Magnoliopsida</taxon>
        <taxon>eudicotyledons</taxon>
        <taxon>Gunneridae</taxon>
        <taxon>Pentapetalae</taxon>
        <taxon>rosids</taxon>
        <taxon>malvids</taxon>
        <taxon>Myrtales</taxon>
        <taxon>Myrtaceae</taxon>
        <taxon>Myrtoideae</taxon>
        <taxon>Myrteae</taxon>
        <taxon>Australasian group</taxon>
        <taxon>Rhodamnia</taxon>
    </lineage>
</organism>
<evidence type="ECO:0000256" key="4">
    <source>
        <dbReference type="ARBA" id="ARBA00023180"/>
    </source>
</evidence>
<evidence type="ECO:0000256" key="3">
    <source>
        <dbReference type="ARBA" id="ARBA00022801"/>
    </source>
</evidence>
<evidence type="ECO:0000313" key="7">
    <source>
        <dbReference type="RefSeq" id="XP_030539503.2"/>
    </source>
</evidence>
<proteinExistence type="inferred from homology"/>
<dbReference type="Proteomes" id="UP000827889">
    <property type="component" value="Chromosome 5"/>
</dbReference>
<feature type="chain" id="PRO_5046962178" evidence="5">
    <location>
        <begin position="40"/>
        <end position="386"/>
    </location>
</feature>
<dbReference type="PANTHER" id="PTHR22835">
    <property type="entry name" value="ZINC FINGER FYVE DOMAIN CONTAINING PROTEIN"/>
    <property type="match status" value="1"/>
</dbReference>
<accession>A0A8B8PYZ7</accession>
<evidence type="ECO:0000256" key="5">
    <source>
        <dbReference type="SAM" id="SignalP"/>
    </source>
</evidence>